<organism evidence="1 2">
    <name type="scientific">Liparis tanakae</name>
    <name type="common">Tanaka's snailfish</name>
    <dbReference type="NCBI Taxonomy" id="230148"/>
    <lineage>
        <taxon>Eukaryota</taxon>
        <taxon>Metazoa</taxon>
        <taxon>Chordata</taxon>
        <taxon>Craniata</taxon>
        <taxon>Vertebrata</taxon>
        <taxon>Euteleostomi</taxon>
        <taxon>Actinopterygii</taxon>
        <taxon>Neopterygii</taxon>
        <taxon>Teleostei</taxon>
        <taxon>Neoteleostei</taxon>
        <taxon>Acanthomorphata</taxon>
        <taxon>Eupercaria</taxon>
        <taxon>Perciformes</taxon>
        <taxon>Cottioidei</taxon>
        <taxon>Cottales</taxon>
        <taxon>Liparidae</taxon>
        <taxon>Liparis</taxon>
    </lineage>
</organism>
<evidence type="ECO:0000313" key="1">
    <source>
        <dbReference type="EMBL" id="TNN48546.1"/>
    </source>
</evidence>
<dbReference type="AlphaFoldDB" id="A0A4Z2G4P3"/>
<dbReference type="Proteomes" id="UP000314294">
    <property type="component" value="Unassembled WGS sequence"/>
</dbReference>
<gene>
    <name evidence="1" type="ORF">EYF80_041242</name>
</gene>
<sequence length="173" mass="18901">MYMERPSVEILINTRRSSGPITITITITRPGGAAHILLLKKASREICGAASGYSSGHARSRMKALLSSRSPICSSEGKTSYSETAACSYGTNGRVRFKVSGRHGRFLNRNTGVTLLKSRRERRVSRLNSSQRVPCRSGLSSFTPRTSRHADVFRRVPRRGAAAELVPGPPLLC</sequence>
<comment type="caution">
    <text evidence="1">The sequence shown here is derived from an EMBL/GenBank/DDBJ whole genome shotgun (WGS) entry which is preliminary data.</text>
</comment>
<name>A0A4Z2G4P3_9TELE</name>
<accession>A0A4Z2G4P3</accession>
<dbReference type="EMBL" id="SRLO01000692">
    <property type="protein sequence ID" value="TNN48546.1"/>
    <property type="molecule type" value="Genomic_DNA"/>
</dbReference>
<evidence type="ECO:0000313" key="2">
    <source>
        <dbReference type="Proteomes" id="UP000314294"/>
    </source>
</evidence>
<proteinExistence type="predicted"/>
<protein>
    <submittedName>
        <fullName evidence="1">Uncharacterized protein</fullName>
    </submittedName>
</protein>
<keyword evidence="2" id="KW-1185">Reference proteome</keyword>
<reference evidence="1 2" key="1">
    <citation type="submission" date="2019-03" db="EMBL/GenBank/DDBJ databases">
        <title>First draft genome of Liparis tanakae, snailfish: a comprehensive survey of snailfish specific genes.</title>
        <authorList>
            <person name="Kim W."/>
            <person name="Song I."/>
            <person name="Jeong J.-H."/>
            <person name="Kim D."/>
            <person name="Kim S."/>
            <person name="Ryu S."/>
            <person name="Song J.Y."/>
            <person name="Lee S.K."/>
        </authorList>
    </citation>
    <scope>NUCLEOTIDE SEQUENCE [LARGE SCALE GENOMIC DNA]</scope>
    <source>
        <tissue evidence="1">Muscle</tissue>
    </source>
</reference>